<feature type="region of interest" description="Disordered" evidence="1">
    <location>
        <begin position="1"/>
        <end position="30"/>
    </location>
</feature>
<accession>A0ABV2SEK3</accession>
<evidence type="ECO:0000313" key="4">
    <source>
        <dbReference type="EMBL" id="MET4756192.1"/>
    </source>
</evidence>
<evidence type="ECO:0000259" key="2">
    <source>
        <dbReference type="Pfam" id="PF07201"/>
    </source>
</evidence>
<dbReference type="SUPFAM" id="SSF140591">
    <property type="entry name" value="Type III secretion system domain"/>
    <property type="match status" value="2"/>
</dbReference>
<dbReference type="InterPro" id="IPR015144">
    <property type="entry name" value="T3SS_TyeA"/>
</dbReference>
<keyword evidence="5" id="KW-1185">Reference proteome</keyword>
<dbReference type="Proteomes" id="UP001549366">
    <property type="component" value="Unassembled WGS sequence"/>
</dbReference>
<feature type="domain" description="Hypersensitivity response secretion-like HrpJ" evidence="2">
    <location>
        <begin position="47"/>
        <end position="210"/>
    </location>
</feature>
<feature type="domain" description="Type III secretion system effector delivery regulator TyeA" evidence="3">
    <location>
        <begin position="291"/>
        <end position="369"/>
    </location>
</feature>
<reference evidence="4 5" key="1">
    <citation type="submission" date="2024-06" db="EMBL/GenBank/DDBJ databases">
        <title>Genomic Encyclopedia of Type Strains, Phase V (KMG-V): Genome sequencing to study the core and pangenomes of soil and plant-associated prokaryotes.</title>
        <authorList>
            <person name="Whitman W."/>
        </authorList>
    </citation>
    <scope>NUCLEOTIDE SEQUENCE [LARGE SCALE GENOMIC DNA]</scope>
    <source>
        <strain evidence="4 5">NE40</strain>
    </source>
</reference>
<comment type="caution">
    <text evidence="4">The sequence shown here is derived from an EMBL/GenBank/DDBJ whole genome shotgun (WGS) entry which is preliminary data.</text>
</comment>
<dbReference type="RefSeq" id="WP_354010549.1">
    <property type="nucleotide sequence ID" value="NZ_JBEWTA010000001.1"/>
</dbReference>
<sequence length="402" mass="44365">MIDTGGVHFTQHPGPTKQLEGGKSPQGLQGKLQGEGLVATSNAASKFADAAEEMSFVAGQFKNKTSDKRKFKTGSGLSASILERVKKIQTIQGVQGVKDLLNNFQALKNLTNQQIREKLEEFSDDPVDQFTALDIAADYFEQLGDKQKADQLRGVRDDIRAEHKSLITAAPNISEDAAEFSHLGGVRDIREAYNSNVQSYVRDDQSLEKLHQFLTENYGTDDVEEAILMQLKLLSSEMASMEPSAPPEHLDAIVKDLSKLKQLVAIHDSCIETEEQLVRTYPETELNENILMGQLLNLVQQQWVTEADFEKIPDAMNVQQLDAQIFTLTKVVAMVRMIPEEVFANDDTKLAIIAAATEGLDSKIEQEAEEDMAISQQDSDSIIGEIAVDLSSVKRPREGGNG</sequence>
<dbReference type="InterPro" id="IPR010812">
    <property type="entry name" value="HrpJ-like"/>
</dbReference>
<evidence type="ECO:0000256" key="1">
    <source>
        <dbReference type="SAM" id="MobiDB-lite"/>
    </source>
</evidence>
<dbReference type="NCBIfam" id="TIGR02511">
    <property type="entry name" value="type_III_tyeA"/>
    <property type="match status" value="1"/>
</dbReference>
<dbReference type="InterPro" id="IPR013351">
    <property type="entry name" value="T3SS_TyeA-rel"/>
</dbReference>
<evidence type="ECO:0000259" key="3">
    <source>
        <dbReference type="Pfam" id="PF09059"/>
    </source>
</evidence>
<name>A0ABV2SEK3_9GAMM</name>
<organism evidence="4 5">
    <name type="scientific">Endozoicomonas lisbonensis</name>
    <dbReference type="NCBI Taxonomy" id="3120522"/>
    <lineage>
        <taxon>Bacteria</taxon>
        <taxon>Pseudomonadati</taxon>
        <taxon>Pseudomonadota</taxon>
        <taxon>Gammaproteobacteria</taxon>
        <taxon>Oceanospirillales</taxon>
        <taxon>Endozoicomonadaceae</taxon>
        <taxon>Endozoicomonas</taxon>
    </lineage>
</organism>
<proteinExistence type="predicted"/>
<evidence type="ECO:0000313" key="5">
    <source>
        <dbReference type="Proteomes" id="UP001549366"/>
    </source>
</evidence>
<gene>
    <name evidence="4" type="ORF">V5J35_001384</name>
</gene>
<protein>
    <submittedName>
        <fullName evidence="4">Type III secretion protein W</fullName>
    </submittedName>
</protein>
<dbReference type="EMBL" id="JBEWTB010000002">
    <property type="protein sequence ID" value="MET4756192.1"/>
    <property type="molecule type" value="Genomic_DNA"/>
</dbReference>
<dbReference type="Pfam" id="PF07201">
    <property type="entry name" value="HrpJ"/>
    <property type="match status" value="1"/>
</dbReference>
<dbReference type="Pfam" id="PF09059">
    <property type="entry name" value="TyeA"/>
    <property type="match status" value="1"/>
</dbReference>
<dbReference type="InterPro" id="IPR038347">
    <property type="entry name" value="TyeA_sf"/>
</dbReference>
<dbReference type="Gene3D" id="1.20.1280.80">
    <property type="match status" value="1"/>
</dbReference>